<organism evidence="1 2">
    <name type="scientific">Periconia macrospinosa</name>
    <dbReference type="NCBI Taxonomy" id="97972"/>
    <lineage>
        <taxon>Eukaryota</taxon>
        <taxon>Fungi</taxon>
        <taxon>Dikarya</taxon>
        <taxon>Ascomycota</taxon>
        <taxon>Pezizomycotina</taxon>
        <taxon>Dothideomycetes</taxon>
        <taxon>Pleosporomycetidae</taxon>
        <taxon>Pleosporales</taxon>
        <taxon>Massarineae</taxon>
        <taxon>Periconiaceae</taxon>
        <taxon>Periconia</taxon>
    </lineage>
</organism>
<dbReference type="EMBL" id="KZ805699">
    <property type="protein sequence ID" value="PVH92272.1"/>
    <property type="molecule type" value="Genomic_DNA"/>
</dbReference>
<dbReference type="OrthoDB" id="3562657at2759"/>
<name>A0A2V1D2N1_9PLEO</name>
<evidence type="ECO:0000313" key="2">
    <source>
        <dbReference type="Proteomes" id="UP000244855"/>
    </source>
</evidence>
<protein>
    <recommendedName>
        <fullName evidence="3">Myb-like domain-containing protein</fullName>
    </recommendedName>
</protein>
<accession>A0A2V1D2N1</accession>
<evidence type="ECO:0000313" key="1">
    <source>
        <dbReference type="EMBL" id="PVH92272.1"/>
    </source>
</evidence>
<evidence type="ECO:0008006" key="3">
    <source>
        <dbReference type="Google" id="ProtNLM"/>
    </source>
</evidence>
<dbReference type="Proteomes" id="UP000244855">
    <property type="component" value="Unassembled WGS sequence"/>
</dbReference>
<proteinExistence type="predicted"/>
<reference evidence="1 2" key="1">
    <citation type="journal article" date="2018" name="Sci. Rep.">
        <title>Comparative genomics provides insights into the lifestyle and reveals functional heterogeneity of dark septate endophytic fungi.</title>
        <authorList>
            <person name="Knapp D.G."/>
            <person name="Nemeth J.B."/>
            <person name="Barry K."/>
            <person name="Hainaut M."/>
            <person name="Henrissat B."/>
            <person name="Johnson J."/>
            <person name="Kuo A."/>
            <person name="Lim J.H.P."/>
            <person name="Lipzen A."/>
            <person name="Nolan M."/>
            <person name="Ohm R.A."/>
            <person name="Tamas L."/>
            <person name="Grigoriev I.V."/>
            <person name="Spatafora J.W."/>
            <person name="Nagy L.G."/>
            <person name="Kovacs G.M."/>
        </authorList>
    </citation>
    <scope>NUCLEOTIDE SEQUENCE [LARGE SCALE GENOMIC DNA]</scope>
    <source>
        <strain evidence="1 2">DSE2036</strain>
    </source>
</reference>
<gene>
    <name evidence="1" type="ORF">DM02DRAFT_635491</name>
</gene>
<sequence length="151" mass="16953">MTPTTRNDDDEEYEEDSGKYKICAAEGSIPCSQRTRELSVGSDKGRLLSYKDNMSMEWKDICEHIPDRSPDAVKPRYYTHALQERLYPVSASSSATYSMRLPYSIATRKTPWTDDVSGEGRPVSLPRIATAQVDIDVSCERLAESGSDQYA</sequence>
<dbReference type="AlphaFoldDB" id="A0A2V1D2N1"/>
<keyword evidence="2" id="KW-1185">Reference proteome</keyword>